<dbReference type="InterPro" id="IPR038401">
    <property type="entry name" value="Rev1_C_sf"/>
</dbReference>
<keyword evidence="8" id="KW-0227">DNA damage</keyword>
<dbReference type="InterPro" id="IPR017961">
    <property type="entry name" value="DNA_pol_Y-fam_little_finger"/>
</dbReference>
<dbReference type="PROSITE" id="PS50173">
    <property type="entry name" value="UMUC"/>
    <property type="match status" value="1"/>
</dbReference>
<dbReference type="InterPro" id="IPR031991">
    <property type="entry name" value="Rev1_C"/>
</dbReference>
<dbReference type="GO" id="GO:0003684">
    <property type="term" value="F:damaged DNA binding"/>
    <property type="evidence" value="ECO:0007669"/>
    <property type="project" value="InterPro"/>
</dbReference>
<accession>A0A507CQQ2</accession>
<evidence type="ECO:0000313" key="16">
    <source>
        <dbReference type="EMBL" id="TPX41482.1"/>
    </source>
</evidence>
<dbReference type="SMART" id="SM00292">
    <property type="entry name" value="BRCT"/>
    <property type="match status" value="1"/>
</dbReference>
<dbReference type="OrthoDB" id="427711at2759"/>
<dbReference type="GO" id="GO:0070987">
    <property type="term" value="P:error-free translesion synthesis"/>
    <property type="evidence" value="ECO:0007669"/>
    <property type="project" value="TreeGrafter"/>
</dbReference>
<gene>
    <name evidence="16" type="ORF">SeLEV6574_g06068</name>
</gene>
<evidence type="ECO:0000256" key="4">
    <source>
        <dbReference type="ARBA" id="ARBA00022634"/>
    </source>
</evidence>
<dbReference type="Gene3D" id="3.40.1170.60">
    <property type="match status" value="1"/>
</dbReference>
<name>A0A507CQQ2_9FUNG</name>
<feature type="compositionally biased region" description="Low complexity" evidence="13">
    <location>
        <begin position="700"/>
        <end position="715"/>
    </location>
</feature>
<evidence type="ECO:0000256" key="6">
    <source>
        <dbReference type="ARBA" id="ARBA00022695"/>
    </source>
</evidence>
<feature type="region of interest" description="Disordered" evidence="13">
    <location>
        <begin position="901"/>
        <end position="930"/>
    </location>
</feature>
<keyword evidence="16" id="KW-0239">DNA-directed DNA polymerase</keyword>
<evidence type="ECO:0000313" key="17">
    <source>
        <dbReference type="Proteomes" id="UP000320475"/>
    </source>
</evidence>
<dbReference type="InterPro" id="IPR001126">
    <property type="entry name" value="UmuC"/>
</dbReference>
<dbReference type="SUPFAM" id="SSF100879">
    <property type="entry name" value="Lesion bypass DNA polymerase (Y-family), little finger domain"/>
    <property type="match status" value="1"/>
</dbReference>
<evidence type="ECO:0000256" key="12">
    <source>
        <dbReference type="ARBA" id="ARBA00023242"/>
    </source>
</evidence>
<dbReference type="GO" id="GO:0006281">
    <property type="term" value="P:DNA repair"/>
    <property type="evidence" value="ECO:0007669"/>
    <property type="project" value="UniProtKB-KW"/>
</dbReference>
<dbReference type="GO" id="GO:0005634">
    <property type="term" value="C:nucleus"/>
    <property type="evidence" value="ECO:0007669"/>
    <property type="project" value="UniProtKB-SubCell"/>
</dbReference>
<dbReference type="Pfam" id="PF11799">
    <property type="entry name" value="IMS_C"/>
    <property type="match status" value="1"/>
</dbReference>
<organism evidence="16 17">
    <name type="scientific">Synchytrium endobioticum</name>
    <dbReference type="NCBI Taxonomy" id="286115"/>
    <lineage>
        <taxon>Eukaryota</taxon>
        <taxon>Fungi</taxon>
        <taxon>Fungi incertae sedis</taxon>
        <taxon>Chytridiomycota</taxon>
        <taxon>Chytridiomycota incertae sedis</taxon>
        <taxon>Chytridiomycetes</taxon>
        <taxon>Synchytriales</taxon>
        <taxon>Synchytriaceae</taxon>
        <taxon>Synchytrium</taxon>
    </lineage>
</organism>
<dbReference type="InterPro" id="IPR043502">
    <property type="entry name" value="DNA/RNA_pol_sf"/>
</dbReference>
<dbReference type="InterPro" id="IPR053848">
    <property type="entry name" value="IMS_HHH_1"/>
</dbReference>
<evidence type="ECO:0000256" key="7">
    <source>
        <dbReference type="ARBA" id="ARBA00022723"/>
    </source>
</evidence>
<evidence type="ECO:0000259" key="15">
    <source>
        <dbReference type="PROSITE" id="PS50173"/>
    </source>
</evidence>
<evidence type="ECO:0000256" key="8">
    <source>
        <dbReference type="ARBA" id="ARBA00022763"/>
    </source>
</evidence>
<keyword evidence="5" id="KW-0808">Transferase</keyword>
<feature type="region of interest" description="Disordered" evidence="13">
    <location>
        <begin position="689"/>
        <end position="739"/>
    </location>
</feature>
<dbReference type="Gene3D" id="3.30.1490.100">
    <property type="entry name" value="DNA polymerase, Y-family, little finger domain"/>
    <property type="match status" value="1"/>
</dbReference>
<dbReference type="Gene3D" id="3.40.50.10190">
    <property type="entry name" value="BRCT domain"/>
    <property type="match status" value="1"/>
</dbReference>
<dbReference type="GO" id="GO:0046872">
    <property type="term" value="F:metal ion binding"/>
    <property type="evidence" value="ECO:0007669"/>
    <property type="project" value="UniProtKB-KW"/>
</dbReference>
<dbReference type="Gene3D" id="3.30.70.270">
    <property type="match status" value="1"/>
</dbReference>
<dbReference type="Gene3D" id="1.20.58.1280">
    <property type="entry name" value="DNA repair protein Rev1, C-terminal domain"/>
    <property type="match status" value="1"/>
</dbReference>
<comment type="caution">
    <text evidence="16">The sequence shown here is derived from an EMBL/GenBank/DDBJ whole genome shotgun (WGS) entry which is preliminary data.</text>
</comment>
<dbReference type="GO" id="GO:0017125">
    <property type="term" value="F:deoxycytidyl transferase activity"/>
    <property type="evidence" value="ECO:0007669"/>
    <property type="project" value="TreeGrafter"/>
</dbReference>
<dbReference type="Pfam" id="PF16727">
    <property type="entry name" value="REV1_C"/>
    <property type="match status" value="1"/>
</dbReference>
<dbReference type="Gene3D" id="6.10.250.1490">
    <property type="match status" value="1"/>
</dbReference>
<feature type="compositionally biased region" description="Basic and acidic residues" evidence="13">
    <location>
        <begin position="178"/>
        <end position="196"/>
    </location>
</feature>
<keyword evidence="12" id="KW-0539">Nucleus</keyword>
<keyword evidence="11" id="KW-0234">DNA repair</keyword>
<feature type="region of interest" description="Disordered" evidence="13">
    <location>
        <begin position="169"/>
        <end position="201"/>
    </location>
</feature>
<comment type="similarity">
    <text evidence="2">Belongs to the DNA polymerase type-Y family.</text>
</comment>
<evidence type="ECO:0000256" key="1">
    <source>
        <dbReference type="ARBA" id="ARBA00004123"/>
    </source>
</evidence>
<dbReference type="InterPro" id="IPR001357">
    <property type="entry name" value="BRCT_dom"/>
</dbReference>
<keyword evidence="6" id="KW-0548">Nucleotidyltransferase</keyword>
<keyword evidence="4" id="KW-0237">DNA synthesis</keyword>
<dbReference type="Proteomes" id="UP000320475">
    <property type="component" value="Unassembled WGS sequence"/>
</dbReference>
<dbReference type="InterPro" id="IPR036775">
    <property type="entry name" value="DNA_pol_Y-fam_lit_finger_sf"/>
</dbReference>
<dbReference type="PANTHER" id="PTHR45990">
    <property type="entry name" value="DNA REPAIR PROTEIN REV1"/>
    <property type="match status" value="1"/>
</dbReference>
<dbReference type="Pfam" id="PF00817">
    <property type="entry name" value="IMS"/>
    <property type="match status" value="1"/>
</dbReference>
<evidence type="ECO:0000256" key="9">
    <source>
        <dbReference type="ARBA" id="ARBA00022842"/>
    </source>
</evidence>
<dbReference type="Gene3D" id="1.10.150.20">
    <property type="entry name" value="5' to 3' exonuclease, C-terminal subdomain"/>
    <property type="match status" value="1"/>
</dbReference>
<evidence type="ECO:0000256" key="11">
    <source>
        <dbReference type="ARBA" id="ARBA00023204"/>
    </source>
</evidence>
<dbReference type="SUPFAM" id="SSF52113">
    <property type="entry name" value="BRCT domain"/>
    <property type="match status" value="1"/>
</dbReference>
<feature type="domain" description="UmuC" evidence="15">
    <location>
        <begin position="305"/>
        <end position="492"/>
    </location>
</feature>
<feature type="domain" description="BRCT" evidence="14">
    <location>
        <begin position="29"/>
        <end position="115"/>
    </location>
</feature>
<evidence type="ECO:0000256" key="5">
    <source>
        <dbReference type="ARBA" id="ARBA00022679"/>
    </source>
</evidence>
<protein>
    <recommendedName>
        <fullName evidence="3">DNA repair protein REV1</fullName>
    </recommendedName>
</protein>
<feature type="region of interest" description="Disordered" evidence="13">
    <location>
        <begin position="841"/>
        <end position="889"/>
    </location>
</feature>
<proteinExistence type="inferred from homology"/>
<keyword evidence="9" id="KW-0460">Magnesium</keyword>
<dbReference type="SUPFAM" id="SSF56672">
    <property type="entry name" value="DNA/RNA polymerases"/>
    <property type="match status" value="1"/>
</dbReference>
<dbReference type="GO" id="GO:0042276">
    <property type="term" value="P:error-prone translesion synthesis"/>
    <property type="evidence" value="ECO:0007669"/>
    <property type="project" value="TreeGrafter"/>
</dbReference>
<evidence type="ECO:0000256" key="13">
    <source>
        <dbReference type="SAM" id="MobiDB-lite"/>
    </source>
</evidence>
<dbReference type="Pfam" id="PF21999">
    <property type="entry name" value="IMS_HHH_1"/>
    <property type="match status" value="1"/>
</dbReference>
<dbReference type="EMBL" id="QEAM01000318">
    <property type="protein sequence ID" value="TPX41482.1"/>
    <property type="molecule type" value="Genomic_DNA"/>
</dbReference>
<evidence type="ECO:0000256" key="2">
    <source>
        <dbReference type="ARBA" id="ARBA00010945"/>
    </source>
</evidence>
<dbReference type="InterPro" id="IPR043128">
    <property type="entry name" value="Rev_trsase/Diguanyl_cyclase"/>
</dbReference>
<reference evidence="16 17" key="1">
    <citation type="journal article" date="2019" name="Sci. Rep.">
        <title>Comparative genomics of chytrid fungi reveal insights into the obligate biotrophic and pathogenic lifestyle of Synchytrium endobioticum.</title>
        <authorList>
            <person name="van de Vossenberg B.T.L.H."/>
            <person name="Warris S."/>
            <person name="Nguyen H.D.T."/>
            <person name="van Gent-Pelzer M.P.E."/>
            <person name="Joly D.L."/>
            <person name="van de Geest H.C."/>
            <person name="Bonants P.J.M."/>
            <person name="Smith D.S."/>
            <person name="Levesque C.A."/>
            <person name="van der Lee T.A.J."/>
        </authorList>
    </citation>
    <scope>NUCLEOTIDE SEQUENCE [LARGE SCALE GENOMIC DNA]</scope>
    <source>
        <strain evidence="16 17">LEV6574</strain>
    </source>
</reference>
<dbReference type="PANTHER" id="PTHR45990:SF1">
    <property type="entry name" value="DNA REPAIR PROTEIN REV1"/>
    <property type="match status" value="1"/>
</dbReference>
<dbReference type="PROSITE" id="PS50172">
    <property type="entry name" value="BRCT"/>
    <property type="match status" value="1"/>
</dbReference>
<keyword evidence="7" id="KW-0479">Metal-binding</keyword>
<dbReference type="FunFam" id="3.30.1490.100:FF:000001">
    <property type="entry name" value="DNA repair protein REV1"/>
    <property type="match status" value="1"/>
</dbReference>
<dbReference type="AlphaFoldDB" id="A0A507CQQ2"/>
<dbReference type="Pfam" id="PF00533">
    <property type="entry name" value="BRCT"/>
    <property type="match status" value="1"/>
</dbReference>
<dbReference type="InterPro" id="IPR036420">
    <property type="entry name" value="BRCT_dom_sf"/>
</dbReference>
<sequence length="1033" mass="112465">MAYQDFPAYMRAKAAKLLDQEAQLAKEGLQSTIFKFIVVYFDGYLGDLTMTEMRELVVLHGGIVHDKLSPQVTHIIATAMTDAKMRQHKRPVVTPAWILESIQAKRLLSHLNYRLYTALVPSQTTLFNFSNGKAYDAATKAIVCNEGTPVSKGLAIASANDKLESLYSSDLNKAPRPSKRDSDGLIKPPPENHEPPDANALRPTIGIAEDKADASTDSDPDDDWFGPRPNLDVNSDWYKQNVCTAPDFLERFFASSRLHFLSTWKQDLIDFVINEKANIAPLPLDSPFYPRPPKRGPNEPKLRTIAHIDMDCFFASVAIRDKPDLASRPVAVAHSAGAGGKSTSEIASCNYVARSFGLCNGMSIGKARQMCPNLQVVPYEFEKYDEVSRKLYCVLLAVADDVQAVSCDEAYIDISSRISGRGQGQELALANLIRAEIRKQTGCPASVGISENLLVARMATKKAKPDGAFLVGGLDIPKFMGSCNAHDLPGVGWATAKLLAELKIGTCTELIAAGLGALQKHVGEKTGQMLYNYAKGIDPRVLANKPRQSIGAEVNWGVRFHTDDQVETFFHQLSNEIHKRMTKCNVRGRHIAVTLKKRLYDGEPPKILGCGNCENLSKSKDLSTLLSTREQVFHEAWELAKQVRASARVAADEIRGVGIHVTRLDNEQHAREQGQLQLRFVAVSAGASSCKTAGGKGVGPRTSPSSTATVSVSVPVPVPVDDAETRHGKGAPNGETRSDVALPSYEELDMQSIAELPPEIQQEIMDFYQQLQHQNMAQGPPESSSSSDDDEELIYNKRPLGNRERELTMSQLIPNPDRISSEAYACMPPEIKRELDALKDAERRRAASNAKRGGGASTHGHNMLPRKGAGRGKRPCIAKSGRPAGGRIGAGPFAIMDAVLRHSTPPGENGPAESDAPCQPDGAGGGPRPAPVPRFMGRYATLLEIRPVVSAWLHACAAGPRGEDVAALRDYVHAKCARREFDDVVPLVRLMHRKCSGIADAAVQRAWTAVVDGCWSIVDAACVDAYGCRIKRA</sequence>
<comment type="subcellular location">
    <subcellularLocation>
        <location evidence="1">Nucleus</location>
    </subcellularLocation>
</comment>
<dbReference type="VEuPathDB" id="FungiDB:SeMB42_g05395"/>
<keyword evidence="10" id="KW-0238">DNA-binding</keyword>
<dbReference type="GO" id="GO:0003887">
    <property type="term" value="F:DNA-directed DNA polymerase activity"/>
    <property type="evidence" value="ECO:0007669"/>
    <property type="project" value="UniProtKB-KW"/>
</dbReference>
<evidence type="ECO:0000259" key="14">
    <source>
        <dbReference type="PROSITE" id="PS50172"/>
    </source>
</evidence>
<evidence type="ECO:0000256" key="10">
    <source>
        <dbReference type="ARBA" id="ARBA00023125"/>
    </source>
</evidence>
<evidence type="ECO:0000256" key="3">
    <source>
        <dbReference type="ARBA" id="ARBA00020399"/>
    </source>
</evidence>